<dbReference type="EMBL" id="JADEXQ010000022">
    <property type="protein sequence ID" value="MBE9029783.1"/>
    <property type="molecule type" value="Genomic_DNA"/>
</dbReference>
<protein>
    <submittedName>
        <fullName evidence="3">DUF3365 domain-containing protein</fullName>
    </submittedName>
</protein>
<evidence type="ECO:0000256" key="1">
    <source>
        <dbReference type="SAM" id="SignalP"/>
    </source>
</evidence>
<comment type="caution">
    <text evidence="3">The sequence shown here is derived from an EMBL/GenBank/DDBJ whole genome shotgun (WGS) entry which is preliminary data.</text>
</comment>
<keyword evidence="1" id="KW-0732">Signal</keyword>
<reference evidence="3" key="1">
    <citation type="submission" date="2020-10" db="EMBL/GenBank/DDBJ databases">
        <authorList>
            <person name="Castelo-Branco R."/>
            <person name="Eusebio N."/>
            <person name="Adriana R."/>
            <person name="Vieira A."/>
            <person name="Brugerolle De Fraissinette N."/>
            <person name="Rezende De Castro R."/>
            <person name="Schneider M.P."/>
            <person name="Vasconcelos V."/>
            <person name="Leao P.N."/>
        </authorList>
    </citation>
    <scope>NUCLEOTIDE SEQUENCE</scope>
    <source>
        <strain evidence="3">LEGE 11480</strain>
    </source>
</reference>
<dbReference type="Proteomes" id="UP000625316">
    <property type="component" value="Unassembled WGS sequence"/>
</dbReference>
<sequence length="224" mass="24046">MSAIYQWWRSLRLKFVSTLALALAICFTVVACGGGASTSSSGGGGGTTVAGISPEVVVDYIHKVAESDRTAYTKHVIGRLTKLEGKDNKKGVVTAEATEFWKQEKGVPLPAQMFRMGAELASEDGNFTIGLISPWNINDNQAPKDDFEKAGMAKVVETAEPYKAAREIAGKKYYSAIYPDIAVADACVSCHNDHPVHKERHADKVFKKGDVMGGVVINLPLKGA</sequence>
<feature type="chain" id="PRO_5037094629" evidence="1">
    <location>
        <begin position="32"/>
        <end position="224"/>
    </location>
</feature>
<evidence type="ECO:0000313" key="4">
    <source>
        <dbReference type="Proteomes" id="UP000625316"/>
    </source>
</evidence>
<evidence type="ECO:0000313" key="3">
    <source>
        <dbReference type="EMBL" id="MBE9029783.1"/>
    </source>
</evidence>
<dbReference type="Pfam" id="PF11845">
    <property type="entry name" value="Tll0287-like"/>
    <property type="match status" value="1"/>
</dbReference>
<dbReference type="AlphaFoldDB" id="A0A928VL79"/>
<proteinExistence type="predicted"/>
<dbReference type="RefSeq" id="WP_264324601.1">
    <property type="nucleotide sequence ID" value="NZ_JADEXQ010000022.1"/>
</dbReference>
<accession>A0A928VL79</accession>
<feature type="domain" description="Tll0287-like" evidence="2">
    <location>
        <begin position="61"/>
        <end position="220"/>
    </location>
</feature>
<gene>
    <name evidence="3" type="ORF">IQ266_08590</name>
</gene>
<keyword evidence="4" id="KW-1185">Reference proteome</keyword>
<name>A0A928VL79_9CYAN</name>
<evidence type="ECO:0000259" key="2">
    <source>
        <dbReference type="Pfam" id="PF11845"/>
    </source>
</evidence>
<feature type="signal peptide" evidence="1">
    <location>
        <begin position="1"/>
        <end position="31"/>
    </location>
</feature>
<dbReference type="InterPro" id="IPR021796">
    <property type="entry name" value="Tll0287-like_dom"/>
</dbReference>
<organism evidence="3 4">
    <name type="scientific">Romeriopsis navalis LEGE 11480</name>
    <dbReference type="NCBI Taxonomy" id="2777977"/>
    <lineage>
        <taxon>Bacteria</taxon>
        <taxon>Bacillati</taxon>
        <taxon>Cyanobacteriota</taxon>
        <taxon>Cyanophyceae</taxon>
        <taxon>Leptolyngbyales</taxon>
        <taxon>Leptolyngbyaceae</taxon>
        <taxon>Romeriopsis</taxon>
        <taxon>Romeriopsis navalis</taxon>
    </lineage>
</organism>